<keyword evidence="11" id="KW-0443">Lipid metabolism</keyword>
<feature type="binding site" evidence="16">
    <location>
        <position position="67"/>
    </location>
    <ligand>
        <name>substrate</name>
    </ligand>
</feature>
<evidence type="ECO:0000256" key="18">
    <source>
        <dbReference type="PIRSR" id="PIRSR600829-4"/>
    </source>
</evidence>
<proteinExistence type="inferred from homology"/>
<evidence type="ECO:0000256" key="2">
    <source>
        <dbReference type="ARBA" id="ARBA00005967"/>
    </source>
</evidence>
<dbReference type="RefSeq" id="WP_016194377.1">
    <property type="nucleotide sequence ID" value="NZ_AQPN01000043.1"/>
</dbReference>
<accession>R9GWB4</accession>
<evidence type="ECO:0000256" key="10">
    <source>
        <dbReference type="ARBA" id="ARBA00022989"/>
    </source>
</evidence>
<keyword evidence="9 17" id="KW-0067">ATP-binding</keyword>
<evidence type="ECO:0000256" key="11">
    <source>
        <dbReference type="ARBA" id="ARBA00023098"/>
    </source>
</evidence>
<evidence type="ECO:0000313" key="21">
    <source>
        <dbReference type="Proteomes" id="UP000014174"/>
    </source>
</evidence>
<evidence type="ECO:0000256" key="9">
    <source>
        <dbReference type="ARBA" id="ARBA00022840"/>
    </source>
</evidence>
<feature type="transmembrane region" description="Helical" evidence="19">
    <location>
        <begin position="56"/>
        <end position="73"/>
    </location>
</feature>
<evidence type="ECO:0000256" key="16">
    <source>
        <dbReference type="PIRSR" id="PIRSR600829-2"/>
    </source>
</evidence>
<comment type="subcellular location">
    <subcellularLocation>
        <location evidence="1">Cell membrane</location>
        <topology evidence="1">Multi-pass membrane protein</topology>
    </subcellularLocation>
</comment>
<keyword evidence="18" id="KW-0479">Metal-binding</keyword>
<dbReference type="InterPro" id="IPR036945">
    <property type="entry name" value="DAGK_sf"/>
</dbReference>
<evidence type="ECO:0000256" key="13">
    <source>
        <dbReference type="ARBA" id="ARBA00023209"/>
    </source>
</evidence>
<evidence type="ECO:0000256" key="1">
    <source>
        <dbReference type="ARBA" id="ARBA00004651"/>
    </source>
</evidence>
<reference evidence="20 21" key="1">
    <citation type="journal article" date="2013" name="Genome Announc.">
        <title>Draft Genome Sequence of Arcticibacter svalbardensis Strain MN12-7T, a Member of the Family Sphingobacteriaceae Isolated from an Arctic Soil Sample.</title>
        <authorList>
            <person name="Shivaji S."/>
            <person name="Ara S."/>
            <person name="Prasad S."/>
            <person name="Manasa B.P."/>
            <person name="Begum Z."/>
            <person name="Singh A."/>
            <person name="Kumar Pinnaka A."/>
        </authorList>
    </citation>
    <scope>NUCLEOTIDE SEQUENCE [LARGE SCALE GENOMIC DNA]</scope>
    <source>
        <strain evidence="20 21">MN12-7</strain>
    </source>
</reference>
<feature type="binding site" evidence="17">
    <location>
        <position position="26"/>
    </location>
    <ligand>
        <name>ATP</name>
        <dbReference type="ChEBI" id="CHEBI:30616"/>
    </ligand>
</feature>
<dbReference type="EC" id="2.7.1.107" evidence="20"/>
<feature type="binding site" evidence="18">
    <location>
        <position position="26"/>
    </location>
    <ligand>
        <name>a divalent metal cation</name>
        <dbReference type="ChEBI" id="CHEBI:60240"/>
    </ligand>
</feature>
<evidence type="ECO:0000313" key="20">
    <source>
        <dbReference type="EMBL" id="EOR95820.1"/>
    </source>
</evidence>
<keyword evidence="14" id="KW-1208">Phospholipid metabolism</keyword>
<keyword evidence="7 17" id="KW-0547">Nucleotide-binding</keyword>
<dbReference type="eggNOG" id="COG0818">
    <property type="taxonomic scope" value="Bacteria"/>
</dbReference>
<feature type="binding site" evidence="18">
    <location>
        <position position="74"/>
    </location>
    <ligand>
        <name>a divalent metal cation</name>
        <dbReference type="ChEBI" id="CHEBI:60240"/>
    </ligand>
</feature>
<sequence>MTNYWLTRYKSLKYAMEGISGFFKNEVHAKLHLILAIITLFISICCGLTAVEWLFIMLAITLVIITEMINTCIERIMNYINKDYNTDIKIIKDLSAGAVLVAAAFACSVASVILLPKIWDFFVGF</sequence>
<dbReference type="InterPro" id="IPR000829">
    <property type="entry name" value="DAGK"/>
</dbReference>
<keyword evidence="6 19" id="KW-0812">Transmembrane</keyword>
<dbReference type="OrthoDB" id="1493837at2"/>
<dbReference type="GO" id="GO:0005886">
    <property type="term" value="C:plasma membrane"/>
    <property type="evidence" value="ECO:0007669"/>
    <property type="project" value="UniProtKB-SubCell"/>
</dbReference>
<evidence type="ECO:0000256" key="8">
    <source>
        <dbReference type="ARBA" id="ARBA00022777"/>
    </source>
</evidence>
<dbReference type="GO" id="GO:0046872">
    <property type="term" value="F:metal ion binding"/>
    <property type="evidence" value="ECO:0007669"/>
    <property type="project" value="UniProtKB-KW"/>
</dbReference>
<dbReference type="Gene3D" id="1.10.287.3610">
    <property type="match status" value="1"/>
</dbReference>
<evidence type="ECO:0000256" key="19">
    <source>
        <dbReference type="SAM" id="Phobius"/>
    </source>
</evidence>
<organism evidence="20 21">
    <name type="scientific">Arcticibacter svalbardensis MN12-7</name>
    <dbReference type="NCBI Taxonomy" id="1150600"/>
    <lineage>
        <taxon>Bacteria</taxon>
        <taxon>Pseudomonadati</taxon>
        <taxon>Bacteroidota</taxon>
        <taxon>Sphingobacteriia</taxon>
        <taxon>Sphingobacteriales</taxon>
        <taxon>Sphingobacteriaceae</taxon>
        <taxon>Arcticibacter</taxon>
    </lineage>
</organism>
<dbReference type="GO" id="GO:0005524">
    <property type="term" value="F:ATP binding"/>
    <property type="evidence" value="ECO:0007669"/>
    <property type="project" value="UniProtKB-KW"/>
</dbReference>
<dbReference type="EMBL" id="AQPN01000043">
    <property type="protein sequence ID" value="EOR95820.1"/>
    <property type="molecule type" value="Genomic_DNA"/>
</dbReference>
<comment type="similarity">
    <text evidence="2">Belongs to the bacterial diacylglycerol kinase family.</text>
</comment>
<keyword evidence="13" id="KW-0594">Phospholipid biosynthesis</keyword>
<dbReference type="GO" id="GO:0008654">
    <property type="term" value="P:phospholipid biosynthetic process"/>
    <property type="evidence" value="ECO:0007669"/>
    <property type="project" value="UniProtKB-KW"/>
</dbReference>
<keyword evidence="10 19" id="KW-1133">Transmembrane helix</keyword>
<keyword evidence="5 20" id="KW-0808">Transferase</keyword>
<feature type="binding site" evidence="17">
    <location>
        <begin position="92"/>
        <end position="93"/>
    </location>
    <ligand>
        <name>ATP</name>
        <dbReference type="ChEBI" id="CHEBI:30616"/>
    </ligand>
</feature>
<dbReference type="PANTHER" id="PTHR34299">
    <property type="entry name" value="DIACYLGLYCEROL KINASE"/>
    <property type="match status" value="1"/>
</dbReference>
<dbReference type="PANTHER" id="PTHR34299:SF1">
    <property type="entry name" value="DIACYLGLYCEROL KINASE"/>
    <property type="match status" value="1"/>
</dbReference>
<dbReference type="AlphaFoldDB" id="R9GWB4"/>
<dbReference type="InterPro" id="IPR033717">
    <property type="entry name" value="UDPK"/>
</dbReference>
<keyword evidence="3" id="KW-1003">Cell membrane</keyword>
<comment type="caution">
    <text evidence="20">The sequence shown here is derived from an EMBL/GenBank/DDBJ whole genome shotgun (WGS) entry which is preliminary data.</text>
</comment>
<feature type="transmembrane region" description="Helical" evidence="19">
    <location>
        <begin position="31"/>
        <end position="50"/>
    </location>
</feature>
<feature type="active site" description="Proton acceptor" evidence="15">
    <location>
        <position position="67"/>
    </location>
</feature>
<evidence type="ECO:0000256" key="3">
    <source>
        <dbReference type="ARBA" id="ARBA00022475"/>
    </source>
</evidence>
<evidence type="ECO:0000256" key="17">
    <source>
        <dbReference type="PIRSR" id="PIRSR600829-3"/>
    </source>
</evidence>
<dbReference type="CDD" id="cd14265">
    <property type="entry name" value="UDPK_IM_like"/>
    <property type="match status" value="1"/>
</dbReference>
<dbReference type="Pfam" id="PF01219">
    <property type="entry name" value="DAGK_prokar"/>
    <property type="match status" value="1"/>
</dbReference>
<evidence type="ECO:0000256" key="6">
    <source>
        <dbReference type="ARBA" id="ARBA00022692"/>
    </source>
</evidence>
<feature type="transmembrane region" description="Helical" evidence="19">
    <location>
        <begin position="94"/>
        <end position="115"/>
    </location>
</feature>
<feature type="binding site" evidence="17">
    <location>
        <position position="14"/>
    </location>
    <ligand>
        <name>ATP</name>
        <dbReference type="ChEBI" id="CHEBI:30616"/>
    </ligand>
</feature>
<name>R9GWB4_9SPHI</name>
<gene>
    <name evidence="20" type="ORF">ADIARSV_1133</name>
</gene>
<evidence type="ECO:0000256" key="7">
    <source>
        <dbReference type="ARBA" id="ARBA00022741"/>
    </source>
</evidence>
<feature type="binding site" evidence="17">
    <location>
        <position position="74"/>
    </location>
    <ligand>
        <name>ATP</name>
        <dbReference type="ChEBI" id="CHEBI:30616"/>
    </ligand>
</feature>
<evidence type="ECO:0000256" key="5">
    <source>
        <dbReference type="ARBA" id="ARBA00022679"/>
    </source>
</evidence>
<keyword evidence="4" id="KW-0444">Lipid biosynthesis</keyword>
<comment type="cofactor">
    <cofactor evidence="18">
        <name>Mg(2+)</name>
        <dbReference type="ChEBI" id="CHEBI:18420"/>
    </cofactor>
    <text evidence="18">Mn(2+), Zn(2+), Cd(2+) and Co(2+) support activity to lesser extents.</text>
</comment>
<keyword evidence="8 20" id="KW-0418">Kinase</keyword>
<evidence type="ECO:0000256" key="14">
    <source>
        <dbReference type="ARBA" id="ARBA00023264"/>
    </source>
</evidence>
<evidence type="ECO:0000256" key="12">
    <source>
        <dbReference type="ARBA" id="ARBA00023136"/>
    </source>
</evidence>
<keyword evidence="12 19" id="KW-0472">Membrane</keyword>
<keyword evidence="18" id="KW-0460">Magnesium</keyword>
<dbReference type="GO" id="GO:0004143">
    <property type="term" value="F:ATP-dependent diacylglycerol kinase activity"/>
    <property type="evidence" value="ECO:0007669"/>
    <property type="project" value="UniProtKB-EC"/>
</dbReference>
<evidence type="ECO:0000256" key="4">
    <source>
        <dbReference type="ARBA" id="ARBA00022516"/>
    </source>
</evidence>
<protein>
    <submittedName>
        <fullName evidence="20">Diacylglycerol kinase</fullName>
        <ecNumber evidence="20">2.7.1.107</ecNumber>
    </submittedName>
</protein>
<dbReference type="STRING" id="1150600.ADIARSV_1133"/>
<evidence type="ECO:0000256" key="15">
    <source>
        <dbReference type="PIRSR" id="PIRSR600829-1"/>
    </source>
</evidence>
<dbReference type="Proteomes" id="UP000014174">
    <property type="component" value="Unassembled WGS sequence"/>
</dbReference>
<keyword evidence="21" id="KW-1185">Reference proteome</keyword>